<dbReference type="Gene3D" id="1.20.1250.20">
    <property type="entry name" value="MFS general substrate transporter like domains"/>
    <property type="match status" value="2"/>
</dbReference>
<proteinExistence type="predicted"/>
<dbReference type="PROSITE" id="PS50850">
    <property type="entry name" value="MFS"/>
    <property type="match status" value="1"/>
</dbReference>
<dbReference type="InterPro" id="IPR020846">
    <property type="entry name" value="MFS_dom"/>
</dbReference>
<dbReference type="InterPro" id="IPR052524">
    <property type="entry name" value="MFS_Cyanate_Porter"/>
</dbReference>
<comment type="caution">
    <text evidence="8">The sequence shown here is derived from an EMBL/GenBank/DDBJ whole genome shotgun (WGS) entry which is preliminary data.</text>
</comment>
<organism evidence="8 9">
    <name type="scientific">Ammoniphilus resinae</name>
    <dbReference type="NCBI Taxonomy" id="861532"/>
    <lineage>
        <taxon>Bacteria</taxon>
        <taxon>Bacillati</taxon>
        <taxon>Bacillota</taxon>
        <taxon>Bacilli</taxon>
        <taxon>Bacillales</taxon>
        <taxon>Paenibacillaceae</taxon>
        <taxon>Aneurinibacillus group</taxon>
        <taxon>Ammoniphilus</taxon>
    </lineage>
</organism>
<evidence type="ECO:0000256" key="3">
    <source>
        <dbReference type="ARBA" id="ARBA00022692"/>
    </source>
</evidence>
<evidence type="ECO:0000313" key="8">
    <source>
        <dbReference type="EMBL" id="MBP1931038.1"/>
    </source>
</evidence>
<keyword evidence="9" id="KW-1185">Reference proteome</keyword>
<dbReference type="CDD" id="cd17339">
    <property type="entry name" value="MFS_NIMT_CynX_like"/>
    <property type="match status" value="1"/>
</dbReference>
<dbReference type="InterPro" id="IPR036259">
    <property type="entry name" value="MFS_trans_sf"/>
</dbReference>
<evidence type="ECO:0000256" key="1">
    <source>
        <dbReference type="ARBA" id="ARBA00004651"/>
    </source>
</evidence>
<feature type="transmembrane region" description="Helical" evidence="6">
    <location>
        <begin position="16"/>
        <end position="36"/>
    </location>
</feature>
<dbReference type="PANTHER" id="PTHR23523">
    <property type="match status" value="1"/>
</dbReference>
<keyword evidence="5 6" id="KW-0472">Membrane</keyword>
<feature type="transmembrane region" description="Helical" evidence="6">
    <location>
        <begin position="171"/>
        <end position="192"/>
    </location>
</feature>
<keyword evidence="3 6" id="KW-0812">Transmembrane</keyword>
<dbReference type="SUPFAM" id="SSF103473">
    <property type="entry name" value="MFS general substrate transporter"/>
    <property type="match status" value="1"/>
</dbReference>
<dbReference type="PANTHER" id="PTHR23523:SF2">
    <property type="entry name" value="2-NITROIMIDAZOLE TRANSPORTER"/>
    <property type="match status" value="1"/>
</dbReference>
<feature type="domain" description="Major facilitator superfamily (MFS) profile" evidence="7">
    <location>
        <begin position="19"/>
        <end position="397"/>
    </location>
</feature>
<name>A0ABS4GLB1_9BACL</name>
<feature type="transmembrane region" description="Helical" evidence="6">
    <location>
        <begin position="349"/>
        <end position="365"/>
    </location>
</feature>
<keyword evidence="4 6" id="KW-1133">Transmembrane helix</keyword>
<feature type="transmembrane region" description="Helical" evidence="6">
    <location>
        <begin position="107"/>
        <end position="128"/>
    </location>
</feature>
<dbReference type="EMBL" id="JAGGKT010000002">
    <property type="protein sequence ID" value="MBP1931038.1"/>
    <property type="molecule type" value="Genomic_DNA"/>
</dbReference>
<evidence type="ECO:0000256" key="6">
    <source>
        <dbReference type="SAM" id="Phobius"/>
    </source>
</evidence>
<evidence type="ECO:0000259" key="7">
    <source>
        <dbReference type="PROSITE" id="PS50850"/>
    </source>
</evidence>
<reference evidence="8 9" key="1">
    <citation type="submission" date="2021-03" db="EMBL/GenBank/DDBJ databases">
        <title>Genomic Encyclopedia of Type Strains, Phase IV (KMG-IV): sequencing the most valuable type-strain genomes for metagenomic binning, comparative biology and taxonomic classification.</title>
        <authorList>
            <person name="Goeker M."/>
        </authorList>
    </citation>
    <scope>NUCLEOTIDE SEQUENCE [LARGE SCALE GENOMIC DNA]</scope>
    <source>
        <strain evidence="8 9">DSM 24738</strain>
    </source>
</reference>
<comment type="subcellular location">
    <subcellularLocation>
        <location evidence="1">Cell membrane</location>
        <topology evidence="1">Multi-pass membrane protein</topology>
    </subcellularLocation>
</comment>
<dbReference type="RefSeq" id="WP_209809137.1">
    <property type="nucleotide sequence ID" value="NZ_JAGGKT010000002.1"/>
</dbReference>
<sequence length="407" mass="43333">MAKVELQQQIPEQSRVSIILLVSGIILIASSLRAPITAVGPLVGAIVADTNLSNALVGLLTTLPLLAFAGLSLLAPKIAHRYGIESTLLMGLVILTLGIVIRSLDSMVALFLGTAILGLAIATGNVLLPSLIKRDFPYKIGLMTGIYTLCMNGWAAIASGVSIPLAEGTGLGWRAALMCWALLSAIAVIVFFPQTRFRHTVSIPTRSQTGRLWKSSLAWQVTLFMGLQSIGFFSMVSWLSEILHERGMDIAYAGWLLSFMQIVSLPASFIFPILAARFTNQRLLVVLIVLFLLIGYGGILSGGTSWLLLSITLMGFAQGAGISLALTMFGLRTSTHQQAAELSGMAQSIGYLLASTGPVLFGFLHDLTHSWTGSILILVFAAILQLITGLGAGRNVKIPVEDKAMGV</sequence>
<evidence type="ECO:0000256" key="4">
    <source>
        <dbReference type="ARBA" id="ARBA00022989"/>
    </source>
</evidence>
<accession>A0ABS4GLB1</accession>
<feature type="transmembrane region" description="Helical" evidence="6">
    <location>
        <begin position="252"/>
        <end position="276"/>
    </location>
</feature>
<evidence type="ECO:0000256" key="2">
    <source>
        <dbReference type="ARBA" id="ARBA00022448"/>
    </source>
</evidence>
<feature type="transmembrane region" description="Helical" evidence="6">
    <location>
        <begin position="371"/>
        <end position="393"/>
    </location>
</feature>
<feature type="transmembrane region" description="Helical" evidence="6">
    <location>
        <begin position="217"/>
        <end position="240"/>
    </location>
</feature>
<feature type="transmembrane region" description="Helical" evidence="6">
    <location>
        <begin position="283"/>
        <end position="300"/>
    </location>
</feature>
<protein>
    <submittedName>
        <fullName evidence="8">CP family cyanate transporter-like MFS transporter</fullName>
    </submittedName>
</protein>
<evidence type="ECO:0000313" key="9">
    <source>
        <dbReference type="Proteomes" id="UP001519343"/>
    </source>
</evidence>
<feature type="transmembrane region" description="Helical" evidence="6">
    <location>
        <begin position="56"/>
        <end position="75"/>
    </location>
</feature>
<keyword evidence="2" id="KW-0813">Transport</keyword>
<dbReference type="Pfam" id="PF07690">
    <property type="entry name" value="MFS_1"/>
    <property type="match status" value="1"/>
</dbReference>
<feature type="transmembrane region" description="Helical" evidence="6">
    <location>
        <begin position="306"/>
        <end position="329"/>
    </location>
</feature>
<dbReference type="InterPro" id="IPR011701">
    <property type="entry name" value="MFS"/>
</dbReference>
<feature type="transmembrane region" description="Helical" evidence="6">
    <location>
        <begin position="82"/>
        <end position="101"/>
    </location>
</feature>
<feature type="transmembrane region" description="Helical" evidence="6">
    <location>
        <begin position="140"/>
        <end position="165"/>
    </location>
</feature>
<evidence type="ECO:0000256" key="5">
    <source>
        <dbReference type="ARBA" id="ARBA00023136"/>
    </source>
</evidence>
<gene>
    <name evidence="8" type="ORF">J2Z37_001035</name>
</gene>
<dbReference type="Proteomes" id="UP001519343">
    <property type="component" value="Unassembled WGS sequence"/>
</dbReference>